<dbReference type="Gene3D" id="3.40.630.30">
    <property type="match status" value="1"/>
</dbReference>
<feature type="domain" description="N-acetyltransferase" evidence="1">
    <location>
        <begin position="31"/>
        <end position="115"/>
    </location>
</feature>
<dbReference type="EMBL" id="BJOL01000019">
    <property type="protein sequence ID" value="GED59370.1"/>
    <property type="molecule type" value="Genomic_DNA"/>
</dbReference>
<dbReference type="GeneID" id="87586118"/>
<reference evidence="2 6" key="2">
    <citation type="submission" date="2016-11" db="EMBL/GenBank/DDBJ databases">
        <authorList>
            <person name="Jaros S."/>
            <person name="Januszkiewicz K."/>
            <person name="Wedrychowicz H."/>
        </authorList>
    </citation>
    <scope>NUCLEOTIDE SEQUENCE [LARGE SCALE GENOMIC DNA]</scope>
    <source>
        <strain evidence="2 6">NF2</strain>
    </source>
</reference>
<evidence type="ECO:0000313" key="4">
    <source>
        <dbReference type="EMBL" id="KLH98072.1"/>
    </source>
</evidence>
<dbReference type="GO" id="GO:0016747">
    <property type="term" value="F:acyltransferase activity, transferring groups other than amino-acyl groups"/>
    <property type="evidence" value="ECO:0007669"/>
    <property type="project" value="InterPro"/>
</dbReference>
<evidence type="ECO:0000259" key="1">
    <source>
        <dbReference type="Pfam" id="PF00583"/>
    </source>
</evidence>
<sequence length="184" mass="20878">MYKQVETVQELAKFHEIKETVWTSMGFEMEYAKEGSAQFLLIAEDGEAGGTFEMTPFSKSSAYMKSLFQDVVTEDMKVMEVDSLAVLPKYRGQLGQKGICLMIDYAEKHGYTHAIGVADPTFFKFINKKYQVKATQTKDIVFYKGADAIPTLFHLKDVYDNKHDPKYSWYNSSSSNQVKVEVGG</sequence>
<dbReference type="InterPro" id="IPR016181">
    <property type="entry name" value="Acyl_CoA_acyltransferase"/>
</dbReference>
<evidence type="ECO:0000313" key="7">
    <source>
        <dbReference type="Proteomes" id="UP000319498"/>
    </source>
</evidence>
<evidence type="ECO:0000313" key="6">
    <source>
        <dbReference type="Proteomes" id="UP000197781"/>
    </source>
</evidence>
<keyword evidence="2" id="KW-0808">Transferase</keyword>
<evidence type="ECO:0000313" key="5">
    <source>
        <dbReference type="Proteomes" id="UP000035218"/>
    </source>
</evidence>
<dbReference type="InterPro" id="IPR000182">
    <property type="entry name" value="GNAT_dom"/>
</dbReference>
<dbReference type="CDD" id="cd04301">
    <property type="entry name" value="NAT_SF"/>
    <property type="match status" value="1"/>
</dbReference>
<organism evidence="2 6">
    <name type="scientific">Brevibacillus formosus</name>
    <dbReference type="NCBI Taxonomy" id="54913"/>
    <lineage>
        <taxon>Bacteria</taxon>
        <taxon>Bacillati</taxon>
        <taxon>Bacillota</taxon>
        <taxon>Bacilli</taxon>
        <taxon>Bacillales</taxon>
        <taxon>Paenibacillaceae</taxon>
        <taxon>Brevibacillus</taxon>
    </lineage>
</organism>
<dbReference type="Proteomes" id="UP000035218">
    <property type="component" value="Unassembled WGS sequence"/>
</dbReference>
<dbReference type="Proteomes" id="UP000197781">
    <property type="component" value="Chromosome"/>
</dbReference>
<dbReference type="EMBL" id="CP018145">
    <property type="protein sequence ID" value="ASJ52199.1"/>
    <property type="molecule type" value="Genomic_DNA"/>
</dbReference>
<dbReference type="RefSeq" id="WP_047070379.1">
    <property type="nucleotide sequence ID" value="NZ_BJOL01000019.1"/>
</dbReference>
<dbReference type="KEGG" id="bfm:BP422_00785"/>
<keyword evidence="7" id="KW-1185">Reference proteome</keyword>
<reference evidence="3 7" key="3">
    <citation type="submission" date="2019-06" db="EMBL/GenBank/DDBJ databases">
        <title>Whole genome shotgun sequence of Brevibacillus formosus NBRC 15716.</title>
        <authorList>
            <person name="Hosoyama A."/>
            <person name="Uohara A."/>
            <person name="Ohji S."/>
            <person name="Ichikawa N."/>
        </authorList>
    </citation>
    <scope>NUCLEOTIDE SEQUENCE [LARGE SCALE GENOMIC DNA]</scope>
    <source>
        <strain evidence="3 7">NBRC 15716</strain>
    </source>
</reference>
<gene>
    <name evidence="4" type="ORF">AA984_13690</name>
    <name evidence="3" type="ORF">BFO01nite_35020</name>
    <name evidence="2" type="ORF">BP422_00785</name>
</gene>
<dbReference type="OrthoDB" id="2843259at2"/>
<dbReference type="Pfam" id="PF00583">
    <property type="entry name" value="Acetyltransf_1"/>
    <property type="match status" value="1"/>
</dbReference>
<proteinExistence type="predicted"/>
<dbReference type="AlphaFoldDB" id="A0A0H0SKE6"/>
<dbReference type="Proteomes" id="UP000319498">
    <property type="component" value="Unassembled WGS sequence"/>
</dbReference>
<accession>A0A0H0SKE6</accession>
<dbReference type="SUPFAM" id="SSF55729">
    <property type="entry name" value="Acyl-CoA N-acyltransferases (Nat)"/>
    <property type="match status" value="1"/>
</dbReference>
<protein>
    <submittedName>
        <fullName evidence="2 4">Acetyltransferase</fullName>
    </submittedName>
</protein>
<dbReference type="EMBL" id="LDCN01000004">
    <property type="protein sequence ID" value="KLH98072.1"/>
    <property type="molecule type" value="Genomic_DNA"/>
</dbReference>
<reference evidence="4 5" key="1">
    <citation type="submission" date="2015-05" db="EMBL/GenBank/DDBJ databases">
        <title>Genome sequencing project for genomic taxonomy and phylogenomics of Bacillus-like bacteria.</title>
        <authorList>
            <person name="Liu B."/>
            <person name="Wang J."/>
            <person name="Zhu Y."/>
            <person name="Liu G."/>
            <person name="Chen Q."/>
            <person name="Chen Z."/>
            <person name="Lan J."/>
            <person name="Che J."/>
            <person name="Ge C."/>
            <person name="Shi H."/>
            <person name="Pan Z."/>
            <person name="Liu X."/>
        </authorList>
    </citation>
    <scope>NUCLEOTIDE SEQUENCE [LARGE SCALE GENOMIC DNA]</scope>
    <source>
        <strain evidence="4 5">DSM 9885</strain>
    </source>
</reference>
<evidence type="ECO:0000313" key="3">
    <source>
        <dbReference type="EMBL" id="GED59370.1"/>
    </source>
</evidence>
<evidence type="ECO:0000313" key="2">
    <source>
        <dbReference type="EMBL" id="ASJ52199.1"/>
    </source>
</evidence>
<name>A0A0H0SKE6_9BACL</name>